<reference evidence="3" key="1">
    <citation type="journal article" date="2020" name="Stud. Mycol.">
        <title>101 Dothideomycetes genomes: a test case for predicting lifestyles and emergence of pathogens.</title>
        <authorList>
            <person name="Haridas S."/>
            <person name="Albert R."/>
            <person name="Binder M."/>
            <person name="Bloem J."/>
            <person name="Labutti K."/>
            <person name="Salamov A."/>
            <person name="Andreopoulos B."/>
            <person name="Baker S."/>
            <person name="Barry K."/>
            <person name="Bills G."/>
            <person name="Bluhm B."/>
            <person name="Cannon C."/>
            <person name="Castanera R."/>
            <person name="Culley D."/>
            <person name="Daum C."/>
            <person name="Ezra D."/>
            <person name="Gonzalez J."/>
            <person name="Henrissat B."/>
            <person name="Kuo A."/>
            <person name="Liang C."/>
            <person name="Lipzen A."/>
            <person name="Lutzoni F."/>
            <person name="Magnuson J."/>
            <person name="Mondo S."/>
            <person name="Nolan M."/>
            <person name="Ohm R."/>
            <person name="Pangilinan J."/>
            <person name="Park H.-J."/>
            <person name="Ramirez L."/>
            <person name="Alfaro M."/>
            <person name="Sun H."/>
            <person name="Tritt A."/>
            <person name="Yoshinaga Y."/>
            <person name="Zwiers L.-H."/>
            <person name="Turgeon B."/>
            <person name="Goodwin S."/>
            <person name="Spatafora J."/>
            <person name="Crous P."/>
            <person name="Grigoriev I."/>
        </authorList>
    </citation>
    <scope>NUCLEOTIDE SEQUENCE</scope>
    <source>
        <strain evidence="3">CBS 121410</strain>
    </source>
</reference>
<evidence type="ECO:0000313" key="3">
    <source>
        <dbReference type="EMBL" id="KAF2086613.1"/>
    </source>
</evidence>
<gene>
    <name evidence="3" type="ORF">K490DRAFT_44008</name>
</gene>
<organism evidence="3 4">
    <name type="scientific">Saccharata proteae CBS 121410</name>
    <dbReference type="NCBI Taxonomy" id="1314787"/>
    <lineage>
        <taxon>Eukaryota</taxon>
        <taxon>Fungi</taxon>
        <taxon>Dikarya</taxon>
        <taxon>Ascomycota</taxon>
        <taxon>Pezizomycotina</taxon>
        <taxon>Dothideomycetes</taxon>
        <taxon>Dothideomycetes incertae sedis</taxon>
        <taxon>Botryosphaeriales</taxon>
        <taxon>Saccharataceae</taxon>
        <taxon>Saccharata</taxon>
    </lineage>
</organism>
<sequence>MPSHSRSRSRSPYREPQHHHRTHSRRERSTSHRRHHSHHHHSHKSRRDERKADPPARAASLPFSARHLSRSNDFEAYKGLFASYLDIQKQKFLEDMDEKEVKGRWKSFVGHWNRGELAEGWYDPAMKQKAAEMLDEEPTRQASRGSPEYGEEPQRKEDAHADSDDSEDEFGPAAPLPGQAGRVGPAIPKAGDLQMRDELLREDMALQREDLRFERKTDRRLQKERLEELVPRADPGSRERQMEKKAEKTAAVRGFRDAKSPGAEEVGDGELMGDDGVDAYKKRKKDFERKKTERELRAEEQLRIREYEREERLAEHRAKEEKTMDMLRDLAKKRFG</sequence>
<feature type="compositionally biased region" description="Basic and acidic residues" evidence="2">
    <location>
        <begin position="229"/>
        <end position="259"/>
    </location>
</feature>
<feature type="compositionally biased region" description="Basic residues" evidence="2">
    <location>
        <begin position="1"/>
        <end position="45"/>
    </location>
</feature>
<keyword evidence="1" id="KW-0175">Coiled coil</keyword>
<feature type="coiled-coil region" evidence="1">
    <location>
        <begin position="290"/>
        <end position="324"/>
    </location>
</feature>
<feature type="region of interest" description="Disordered" evidence="2">
    <location>
        <begin position="229"/>
        <end position="277"/>
    </location>
</feature>
<evidence type="ECO:0000256" key="1">
    <source>
        <dbReference type="SAM" id="Coils"/>
    </source>
</evidence>
<keyword evidence="4" id="KW-1185">Reference proteome</keyword>
<dbReference type="EMBL" id="ML978723">
    <property type="protein sequence ID" value="KAF2086613.1"/>
    <property type="molecule type" value="Genomic_DNA"/>
</dbReference>
<protein>
    <submittedName>
        <fullName evidence="3">Uncharacterized protein</fullName>
    </submittedName>
</protein>
<feature type="compositionally biased region" description="Basic and acidic residues" evidence="2">
    <location>
        <begin position="152"/>
        <end position="163"/>
    </location>
</feature>
<feature type="compositionally biased region" description="Acidic residues" evidence="2">
    <location>
        <begin position="265"/>
        <end position="277"/>
    </location>
</feature>
<proteinExistence type="predicted"/>
<evidence type="ECO:0000256" key="2">
    <source>
        <dbReference type="SAM" id="MobiDB-lite"/>
    </source>
</evidence>
<feature type="region of interest" description="Disordered" evidence="2">
    <location>
        <begin position="128"/>
        <end position="195"/>
    </location>
</feature>
<name>A0A9P4HTT4_9PEZI</name>
<evidence type="ECO:0000313" key="4">
    <source>
        <dbReference type="Proteomes" id="UP000799776"/>
    </source>
</evidence>
<dbReference type="PANTHER" id="PTHR34117">
    <property type="entry name" value="STYLE CELL-CYCLE INHIBITOR 1"/>
    <property type="match status" value="1"/>
</dbReference>
<comment type="caution">
    <text evidence="3">The sequence shown here is derived from an EMBL/GenBank/DDBJ whole genome shotgun (WGS) entry which is preliminary data.</text>
</comment>
<dbReference type="PANTHER" id="PTHR34117:SF1">
    <property type="entry name" value="STYLE CELL-CYCLE INHIBITOR 1"/>
    <property type="match status" value="1"/>
</dbReference>
<dbReference type="Proteomes" id="UP000799776">
    <property type="component" value="Unassembled WGS sequence"/>
</dbReference>
<dbReference type="InterPro" id="IPR044688">
    <property type="entry name" value="SCI-1-like"/>
</dbReference>
<feature type="region of interest" description="Disordered" evidence="2">
    <location>
        <begin position="1"/>
        <end position="69"/>
    </location>
</feature>
<dbReference type="OrthoDB" id="2139939at2759"/>
<dbReference type="AlphaFoldDB" id="A0A9P4HTT4"/>
<accession>A0A9P4HTT4</accession>